<evidence type="ECO:0000256" key="1">
    <source>
        <dbReference type="SAM" id="MobiDB-lite"/>
    </source>
</evidence>
<accession>A0A5J5KX33</accession>
<gene>
    <name evidence="3" type="ORF">FCK90_11765</name>
</gene>
<evidence type="ECO:0000313" key="3">
    <source>
        <dbReference type="EMBL" id="KAA9393465.1"/>
    </source>
</evidence>
<organism evidence="3 4">
    <name type="scientific">Kocuria coralli</name>
    <dbReference type="NCBI Taxonomy" id="1461025"/>
    <lineage>
        <taxon>Bacteria</taxon>
        <taxon>Bacillati</taxon>
        <taxon>Actinomycetota</taxon>
        <taxon>Actinomycetes</taxon>
        <taxon>Micrococcales</taxon>
        <taxon>Micrococcaceae</taxon>
        <taxon>Kocuria</taxon>
    </lineage>
</organism>
<dbReference type="OrthoDB" id="3267550at2"/>
<name>A0A5J5KX33_9MICC</name>
<protein>
    <recommendedName>
        <fullName evidence="5">DNA modification methylase</fullName>
    </recommendedName>
</protein>
<evidence type="ECO:0000256" key="2">
    <source>
        <dbReference type="SAM" id="SignalP"/>
    </source>
</evidence>
<dbReference type="RefSeq" id="WP_158034499.1">
    <property type="nucleotide sequence ID" value="NZ_ML708623.1"/>
</dbReference>
<evidence type="ECO:0008006" key="5">
    <source>
        <dbReference type="Google" id="ProtNLM"/>
    </source>
</evidence>
<feature type="signal peptide" evidence="2">
    <location>
        <begin position="1"/>
        <end position="20"/>
    </location>
</feature>
<keyword evidence="4" id="KW-1185">Reference proteome</keyword>
<dbReference type="EMBL" id="SZWF01000018">
    <property type="protein sequence ID" value="KAA9393465.1"/>
    <property type="molecule type" value="Genomic_DNA"/>
</dbReference>
<evidence type="ECO:0000313" key="4">
    <source>
        <dbReference type="Proteomes" id="UP000325957"/>
    </source>
</evidence>
<feature type="region of interest" description="Disordered" evidence="1">
    <location>
        <begin position="154"/>
        <end position="181"/>
    </location>
</feature>
<sequence length="181" mass="18764">MNIAARKKAKMAGLCAAVFAATLSVTGCSYINPQTTTLEYSPADGIVEEMEDVSLNNVLIVAESGDQPGRLLGTVVNKTAQDVTLNVSTNEASAQVEVPANGETLLEDADNETLLDPAGAEPGMMIETTFSTDLDSLTKSLQVLDHTFPRYAEYVPGGAPSTPANPSNTPGAAEEAHGGGH</sequence>
<proteinExistence type="predicted"/>
<feature type="chain" id="PRO_5038378905" description="DNA modification methylase" evidence="2">
    <location>
        <begin position="21"/>
        <end position="181"/>
    </location>
</feature>
<keyword evidence="2" id="KW-0732">Signal</keyword>
<reference evidence="3 4" key="1">
    <citation type="submission" date="2019-05" db="EMBL/GenBank/DDBJ databases">
        <title>Kocuria coralli sp. nov., a novel actinobacterium isolated from coral reef seawater.</title>
        <authorList>
            <person name="Li J."/>
        </authorList>
    </citation>
    <scope>NUCLEOTIDE SEQUENCE [LARGE SCALE GENOMIC DNA]</scope>
    <source>
        <strain evidence="3 4">SCSIO 13007</strain>
    </source>
</reference>
<dbReference type="AlphaFoldDB" id="A0A5J5KX33"/>
<dbReference type="Proteomes" id="UP000325957">
    <property type="component" value="Unassembled WGS sequence"/>
</dbReference>
<dbReference type="PROSITE" id="PS51257">
    <property type="entry name" value="PROKAR_LIPOPROTEIN"/>
    <property type="match status" value="1"/>
</dbReference>
<comment type="caution">
    <text evidence="3">The sequence shown here is derived from an EMBL/GenBank/DDBJ whole genome shotgun (WGS) entry which is preliminary data.</text>
</comment>